<dbReference type="CDD" id="cd18673">
    <property type="entry name" value="PIN_XRN1-2-like"/>
    <property type="match status" value="1"/>
</dbReference>
<keyword evidence="9" id="KW-0539">Nucleus</keyword>
<feature type="region of interest" description="Disordered" evidence="13">
    <location>
        <begin position="797"/>
        <end position="843"/>
    </location>
</feature>
<keyword evidence="16" id="KW-1185">Reference proteome</keyword>
<dbReference type="InterPro" id="IPR041412">
    <property type="entry name" value="Xrn1_helical"/>
</dbReference>
<feature type="region of interest" description="Disordered" evidence="13">
    <location>
        <begin position="979"/>
        <end position="1033"/>
    </location>
</feature>
<keyword evidence="8 12" id="KW-0175">Coiled coil</keyword>
<comment type="function">
    <text evidence="10">Possesses 5'-&gt;3' exoribonuclease activity. Acts as an endogenous post-transcriptional gene silencing (PTGS) suppressor.</text>
</comment>
<dbReference type="PROSITE" id="PS50158">
    <property type="entry name" value="ZF_CCHC"/>
    <property type="match status" value="1"/>
</dbReference>
<dbReference type="GO" id="GO:0006364">
    <property type="term" value="P:rRNA processing"/>
    <property type="evidence" value="ECO:0007669"/>
    <property type="project" value="UniProtKB-KW"/>
</dbReference>
<organism evidence="15 16">
    <name type="scientific">Rubus argutus</name>
    <name type="common">Southern blackberry</name>
    <dbReference type="NCBI Taxonomy" id="59490"/>
    <lineage>
        <taxon>Eukaryota</taxon>
        <taxon>Viridiplantae</taxon>
        <taxon>Streptophyta</taxon>
        <taxon>Embryophyta</taxon>
        <taxon>Tracheophyta</taxon>
        <taxon>Spermatophyta</taxon>
        <taxon>Magnoliopsida</taxon>
        <taxon>eudicotyledons</taxon>
        <taxon>Gunneridae</taxon>
        <taxon>Pentapetalae</taxon>
        <taxon>rosids</taxon>
        <taxon>fabids</taxon>
        <taxon>Rosales</taxon>
        <taxon>Rosaceae</taxon>
        <taxon>Rosoideae</taxon>
        <taxon>Rosoideae incertae sedis</taxon>
        <taxon>Rubus</taxon>
    </lineage>
</organism>
<keyword evidence="5 10" id="KW-0540">Nuclease</keyword>
<comment type="similarity">
    <text evidence="2 10">Belongs to the 5'-3' exonuclease family. XRN2/RAT1 subfamily.</text>
</comment>
<keyword evidence="11" id="KW-0479">Metal-binding</keyword>
<dbReference type="GO" id="GO:0004534">
    <property type="term" value="F:5'-3' RNA exonuclease activity"/>
    <property type="evidence" value="ECO:0007669"/>
    <property type="project" value="UniProtKB-UniRule"/>
</dbReference>
<keyword evidence="11" id="KW-0863">Zinc-finger</keyword>
<evidence type="ECO:0000256" key="8">
    <source>
        <dbReference type="ARBA" id="ARBA00023054"/>
    </source>
</evidence>
<evidence type="ECO:0000313" key="16">
    <source>
        <dbReference type="Proteomes" id="UP001457282"/>
    </source>
</evidence>
<dbReference type="Proteomes" id="UP001457282">
    <property type="component" value="Unassembled WGS sequence"/>
</dbReference>
<feature type="compositionally biased region" description="Basic and acidic residues" evidence="13">
    <location>
        <begin position="802"/>
        <end position="830"/>
    </location>
</feature>
<evidence type="ECO:0000256" key="4">
    <source>
        <dbReference type="ARBA" id="ARBA00022664"/>
    </source>
</evidence>
<dbReference type="Gene3D" id="3.40.50.12390">
    <property type="match status" value="2"/>
</dbReference>
<dbReference type="InterPro" id="IPR001878">
    <property type="entry name" value="Znf_CCHC"/>
</dbReference>
<dbReference type="SMART" id="SM00343">
    <property type="entry name" value="ZnF_C2HC"/>
    <property type="match status" value="1"/>
</dbReference>
<keyword evidence="7 10" id="KW-0269">Exonuclease</keyword>
<sequence length="1033" mass="117224">MGVPAFYRWLAEKYPLVVVDVVEEEPVVIEDVSIPVDTSKPNPNGEYDNLYLDMNGIIHPCFHPEDRPSPTTFDELLYMAIDGVAPRAKMNQQRSRRFRAAKDAADSAAEEERLREEFEMEGRKLPPKLDSQTFDSNVITPGTPFMAVLSIALQYYIHLRLNNDPGWKNVKVILSDANVPGEGEHKVMSYIRLQRNLPGYDPNTRHCLYGLDADLIMLALATHEVHFSILREVVFIAGQQDKCFLCGQMGHLAANCEGKAKRKAGEFDEKGDAEVVAKKPYQFLNIWTLREYLEYEMRIPNPPFEIDIERIVDDFIFICFFVGNDFLPHMPTLEIREGAINLLLAVYKKEFRALGGYLTDASKPNLSRVEHFIQAVGGYEDKIFQKRAQLHQKQAERIKRQKAQARRGDDAGPQVQPDSLVAVNRFHGSRLASGPSPVPYQQSGSVRGNPQKVARLSLEASTVGAAIVEAENILEDVHENKEDLKAKLKEVLREKSDAFNSKNPEEDKVKLGEPGWRDRYYEEKFNAKTPEEREAVRKDVVLRYTEGLCWVMHYYYEGVCSWQWFYPYHYAPFASDLKDLSQLDISFDLGTPFKPFNQLLGVFPAASAHALPEQYRKLMTDPNSPIIDFYPTDFEVDMNGKRYAWQGIAKLPFIDEDRLLSEVEKLEHTLTEEEARRNSVMFEMLFVTSSHPLSVCIYSLDNRCKQLTDKERVEVKEQIDPKYRDTCSEGMNGYLSPCAGEPCPPVFRSPVESMEDIMDNQVICAIYRLPDAHEHITRPPAGVTFPKKIVSSGDLKPAPVLWHEDSGRKPWHDNSGRKPWHEDSGRKPYESSRPNPPGTISGRQLGDAAHRLVVNSLHVKLNSNGYGNQMHAHRPSYAEAPYYPPRSSYANNGSYDQGHHSMPPPRTFQHPQAQHRNSYHPPNGPHSQHYERNSGHAPYQLASHQNGGIVYPQRPIAQGPPGVIPGPYPVGYNNYQSYQPSGPPGYQGIDAWVPQASQNMGRGYGRPQQSGNQFSGLDRRGNRRPPSSQHGRK</sequence>
<proteinExistence type="inferred from homology"/>
<evidence type="ECO:0000256" key="6">
    <source>
        <dbReference type="ARBA" id="ARBA00022801"/>
    </source>
</evidence>
<dbReference type="PANTHER" id="PTHR12341:SF41">
    <property type="entry name" value="5'-3' EXORIBONUCLEASE 2"/>
    <property type="match status" value="1"/>
</dbReference>
<dbReference type="Pfam" id="PF00098">
    <property type="entry name" value="zf-CCHC"/>
    <property type="match status" value="1"/>
</dbReference>
<dbReference type="InterPro" id="IPR036875">
    <property type="entry name" value="Znf_CCHC_sf"/>
</dbReference>
<dbReference type="FunFam" id="1.25.40.1050:FF:000002">
    <property type="entry name" value="5'-3' exoribonuclease"/>
    <property type="match status" value="1"/>
</dbReference>
<evidence type="ECO:0000256" key="12">
    <source>
        <dbReference type="SAM" id="Coils"/>
    </source>
</evidence>
<evidence type="ECO:0000256" key="13">
    <source>
        <dbReference type="SAM" id="MobiDB-lite"/>
    </source>
</evidence>
<dbReference type="Pfam" id="PF17846">
    <property type="entry name" value="XRN_M"/>
    <property type="match status" value="1"/>
</dbReference>
<feature type="coiled-coil region" evidence="12">
    <location>
        <begin position="467"/>
        <end position="501"/>
    </location>
</feature>
<dbReference type="SUPFAM" id="SSF57756">
    <property type="entry name" value="Retrovirus zinc finger-like domains"/>
    <property type="match status" value="1"/>
</dbReference>
<dbReference type="PIRSF" id="PIRSF037239">
    <property type="entry name" value="Exonuclease_Xrn2"/>
    <property type="match status" value="1"/>
</dbReference>
<dbReference type="PANTHER" id="PTHR12341">
    <property type="entry name" value="5'-&gt;3' EXORIBONUCLEASE"/>
    <property type="match status" value="1"/>
</dbReference>
<evidence type="ECO:0000256" key="1">
    <source>
        <dbReference type="ARBA" id="ARBA00004123"/>
    </source>
</evidence>
<name>A0AAW1YCV6_RUBAR</name>
<comment type="subcellular location">
    <subcellularLocation>
        <location evidence="1">Nucleus</location>
    </subcellularLocation>
</comment>
<reference evidence="15 16" key="1">
    <citation type="journal article" date="2023" name="G3 (Bethesda)">
        <title>A chromosome-length genome assembly and annotation of blackberry (Rubus argutus, cv. 'Hillquist').</title>
        <authorList>
            <person name="Bruna T."/>
            <person name="Aryal R."/>
            <person name="Dudchenko O."/>
            <person name="Sargent D.J."/>
            <person name="Mead D."/>
            <person name="Buti M."/>
            <person name="Cavallini A."/>
            <person name="Hytonen T."/>
            <person name="Andres J."/>
            <person name="Pham M."/>
            <person name="Weisz D."/>
            <person name="Mascagni F."/>
            <person name="Usai G."/>
            <person name="Natali L."/>
            <person name="Bassil N."/>
            <person name="Fernandez G.E."/>
            <person name="Lomsadze A."/>
            <person name="Armour M."/>
            <person name="Olukolu B."/>
            <person name="Poorten T."/>
            <person name="Britton C."/>
            <person name="Davik J."/>
            <person name="Ashrafi H."/>
            <person name="Aiden E.L."/>
            <person name="Borodovsky M."/>
            <person name="Worthington M."/>
        </authorList>
    </citation>
    <scope>NUCLEOTIDE SEQUENCE [LARGE SCALE GENOMIC DNA]</scope>
    <source>
        <strain evidence="15">PI 553951</strain>
    </source>
</reference>
<evidence type="ECO:0000313" key="15">
    <source>
        <dbReference type="EMBL" id="KAK9946959.1"/>
    </source>
</evidence>
<dbReference type="EC" id="3.1.13.-" evidence="10"/>
<dbReference type="EMBL" id="JBEDUW010000002">
    <property type="protein sequence ID" value="KAK9946959.1"/>
    <property type="molecule type" value="Genomic_DNA"/>
</dbReference>
<evidence type="ECO:0000256" key="10">
    <source>
        <dbReference type="PIRNR" id="PIRNR037239"/>
    </source>
</evidence>
<keyword evidence="11" id="KW-0862">Zinc</keyword>
<dbReference type="AlphaFoldDB" id="A0AAW1YCV6"/>
<dbReference type="GO" id="GO:0003723">
    <property type="term" value="F:RNA binding"/>
    <property type="evidence" value="ECO:0007669"/>
    <property type="project" value="TreeGrafter"/>
</dbReference>
<evidence type="ECO:0000259" key="14">
    <source>
        <dbReference type="PROSITE" id="PS50158"/>
    </source>
</evidence>
<feature type="domain" description="CCHC-type" evidence="14">
    <location>
        <begin position="242"/>
        <end position="256"/>
    </location>
</feature>
<evidence type="ECO:0000256" key="11">
    <source>
        <dbReference type="PROSITE-ProRule" id="PRU00047"/>
    </source>
</evidence>
<feature type="region of interest" description="Disordered" evidence="13">
    <location>
        <begin position="100"/>
        <end position="129"/>
    </location>
</feature>
<evidence type="ECO:0000256" key="5">
    <source>
        <dbReference type="ARBA" id="ARBA00022722"/>
    </source>
</evidence>
<dbReference type="FunFam" id="3.40.50.12390:FF:000001">
    <property type="entry name" value="5'-3' exoribonuclease"/>
    <property type="match status" value="1"/>
</dbReference>
<protein>
    <recommendedName>
        <fullName evidence="10">5'-3' exoribonuclease</fullName>
        <ecNumber evidence="10">3.1.13.-</ecNumber>
    </recommendedName>
</protein>
<dbReference type="GO" id="GO:0006397">
    <property type="term" value="P:mRNA processing"/>
    <property type="evidence" value="ECO:0007669"/>
    <property type="project" value="UniProtKB-UniRule"/>
</dbReference>
<dbReference type="Gene3D" id="1.25.40.1050">
    <property type="match status" value="1"/>
</dbReference>
<dbReference type="GO" id="GO:0000956">
    <property type="term" value="P:nuclear-transcribed mRNA catabolic process"/>
    <property type="evidence" value="ECO:0007669"/>
    <property type="project" value="TreeGrafter"/>
</dbReference>
<evidence type="ECO:0000256" key="7">
    <source>
        <dbReference type="ARBA" id="ARBA00022839"/>
    </source>
</evidence>
<comment type="caution">
    <text evidence="15">The sequence shown here is derived from an EMBL/GenBank/DDBJ whole genome shotgun (WGS) entry which is preliminary data.</text>
</comment>
<evidence type="ECO:0000256" key="9">
    <source>
        <dbReference type="ARBA" id="ARBA00023242"/>
    </source>
</evidence>
<accession>A0AAW1YCV6</accession>
<evidence type="ECO:0000256" key="2">
    <source>
        <dbReference type="ARBA" id="ARBA00006994"/>
    </source>
</evidence>
<dbReference type="GO" id="GO:0005634">
    <property type="term" value="C:nucleus"/>
    <property type="evidence" value="ECO:0007669"/>
    <property type="project" value="UniProtKB-SubCell"/>
</dbReference>
<feature type="region of interest" description="Disordered" evidence="13">
    <location>
        <begin position="877"/>
        <end position="933"/>
    </location>
</feature>
<keyword evidence="6 10" id="KW-0378">Hydrolase</keyword>
<gene>
    <name evidence="15" type="ORF">M0R45_012396</name>
</gene>
<dbReference type="InterPro" id="IPR017151">
    <property type="entry name" value="Xrn2/3/4"/>
</dbReference>
<keyword evidence="3" id="KW-0698">rRNA processing</keyword>
<dbReference type="InterPro" id="IPR004859">
    <property type="entry name" value="Xrn1_N"/>
</dbReference>
<feature type="compositionally biased region" description="Basic and acidic residues" evidence="13">
    <location>
        <begin position="100"/>
        <end position="124"/>
    </location>
</feature>
<keyword evidence="4 10" id="KW-0507">mRNA processing</keyword>
<dbReference type="GO" id="GO:0008270">
    <property type="term" value="F:zinc ion binding"/>
    <property type="evidence" value="ECO:0007669"/>
    <property type="project" value="UniProtKB-KW"/>
</dbReference>
<dbReference type="Pfam" id="PF03159">
    <property type="entry name" value="XRN_N"/>
    <property type="match status" value="2"/>
</dbReference>
<evidence type="ECO:0000256" key="3">
    <source>
        <dbReference type="ARBA" id="ARBA00022552"/>
    </source>
</evidence>
<dbReference type="InterPro" id="IPR027073">
    <property type="entry name" value="5_3_exoribonuclease"/>
</dbReference>